<sequence>MHLILHTPLYVLVVQRVLYEAIYLDYDRFIHLVAYDNAGLLTSMSTLTHDSL</sequence>
<reference evidence="1 2" key="1">
    <citation type="submission" date="2022-03" db="EMBL/GenBank/DDBJ databases">
        <authorList>
            <person name="Koch H."/>
        </authorList>
    </citation>
    <scope>NUCLEOTIDE SEQUENCE [LARGE SCALE GENOMIC DNA]</scope>
    <source>
        <strain evidence="1 2">G1</strain>
    </source>
</reference>
<name>A0ABN8HG80_9BACT</name>
<organism evidence="1 2">
    <name type="scientific">Trichlorobacter ammonificans</name>
    <dbReference type="NCBI Taxonomy" id="2916410"/>
    <lineage>
        <taxon>Bacteria</taxon>
        <taxon>Pseudomonadati</taxon>
        <taxon>Thermodesulfobacteriota</taxon>
        <taxon>Desulfuromonadia</taxon>
        <taxon>Geobacterales</taxon>
        <taxon>Geobacteraceae</taxon>
        <taxon>Trichlorobacter</taxon>
    </lineage>
</organism>
<gene>
    <name evidence="1" type="ORF">GEAMG1_0774</name>
</gene>
<dbReference type="EMBL" id="OW150024">
    <property type="protein sequence ID" value="CAH2030587.1"/>
    <property type="molecule type" value="Genomic_DNA"/>
</dbReference>
<evidence type="ECO:0000313" key="2">
    <source>
        <dbReference type="Proteomes" id="UP001295463"/>
    </source>
</evidence>
<proteinExistence type="predicted"/>
<accession>A0ABN8HG80</accession>
<evidence type="ECO:0000313" key="1">
    <source>
        <dbReference type="EMBL" id="CAH2030587.1"/>
    </source>
</evidence>
<keyword evidence="2" id="KW-1185">Reference proteome</keyword>
<protein>
    <submittedName>
        <fullName evidence="1">Uncharacterized protein</fullName>
    </submittedName>
</protein>
<dbReference type="Proteomes" id="UP001295463">
    <property type="component" value="Chromosome"/>
</dbReference>